<evidence type="ECO:0000256" key="1">
    <source>
        <dbReference type="ARBA" id="ARBA00022729"/>
    </source>
</evidence>
<keyword evidence="5" id="KW-1185">Reference proteome</keyword>
<gene>
    <name evidence="4" type="ORF">Pfra01_002253600</name>
</gene>
<dbReference type="GO" id="GO:0005576">
    <property type="term" value="C:extracellular region"/>
    <property type="evidence" value="ECO:0007669"/>
    <property type="project" value="InterPro"/>
</dbReference>
<feature type="signal peptide" evidence="2">
    <location>
        <begin position="1"/>
        <end position="18"/>
    </location>
</feature>
<feature type="domain" description="CBM1" evidence="3">
    <location>
        <begin position="132"/>
        <end position="166"/>
    </location>
</feature>
<evidence type="ECO:0000256" key="2">
    <source>
        <dbReference type="SAM" id="SignalP"/>
    </source>
</evidence>
<dbReference type="EMBL" id="BSXT01003455">
    <property type="protein sequence ID" value="GMF54172.1"/>
    <property type="molecule type" value="Genomic_DNA"/>
</dbReference>
<name>A0A9W7D4E6_9STRA</name>
<feature type="chain" id="PRO_5040785369" evidence="2">
    <location>
        <begin position="19"/>
        <end position="248"/>
    </location>
</feature>
<evidence type="ECO:0000313" key="4">
    <source>
        <dbReference type="EMBL" id="GMF54172.1"/>
    </source>
</evidence>
<protein>
    <submittedName>
        <fullName evidence="4">Unnamed protein product</fullName>
    </submittedName>
</protein>
<proteinExistence type="predicted"/>
<dbReference type="SMART" id="SM00236">
    <property type="entry name" value="fCBD"/>
    <property type="match status" value="1"/>
</dbReference>
<dbReference type="Pfam" id="PF00734">
    <property type="entry name" value="CBM_1"/>
    <property type="match status" value="1"/>
</dbReference>
<dbReference type="InterPro" id="IPR035971">
    <property type="entry name" value="CBD_sf"/>
</dbReference>
<dbReference type="SUPFAM" id="SSF57180">
    <property type="entry name" value="Cellulose-binding domain"/>
    <property type="match status" value="1"/>
</dbReference>
<dbReference type="GO" id="GO:0030248">
    <property type="term" value="F:cellulose binding"/>
    <property type="evidence" value="ECO:0007669"/>
    <property type="project" value="InterPro"/>
</dbReference>
<comment type="caution">
    <text evidence="4">The sequence shown here is derived from an EMBL/GenBank/DDBJ whole genome shotgun (WGS) entry which is preliminary data.</text>
</comment>
<organism evidence="4 5">
    <name type="scientific">Phytophthora fragariaefolia</name>
    <dbReference type="NCBI Taxonomy" id="1490495"/>
    <lineage>
        <taxon>Eukaryota</taxon>
        <taxon>Sar</taxon>
        <taxon>Stramenopiles</taxon>
        <taxon>Oomycota</taxon>
        <taxon>Peronosporomycetes</taxon>
        <taxon>Peronosporales</taxon>
        <taxon>Peronosporaceae</taxon>
        <taxon>Phytophthora</taxon>
    </lineage>
</organism>
<dbReference type="InterPro" id="IPR000254">
    <property type="entry name" value="CBD"/>
</dbReference>
<evidence type="ECO:0000313" key="5">
    <source>
        <dbReference type="Proteomes" id="UP001165121"/>
    </source>
</evidence>
<reference evidence="4" key="1">
    <citation type="submission" date="2023-04" db="EMBL/GenBank/DDBJ databases">
        <title>Phytophthora fragariaefolia NBRC 109709.</title>
        <authorList>
            <person name="Ichikawa N."/>
            <person name="Sato H."/>
            <person name="Tonouchi N."/>
        </authorList>
    </citation>
    <scope>NUCLEOTIDE SEQUENCE</scope>
    <source>
        <strain evidence="4">NBRC 109709</strain>
    </source>
</reference>
<dbReference type="Proteomes" id="UP001165121">
    <property type="component" value="Unassembled WGS sequence"/>
</dbReference>
<dbReference type="GO" id="GO:0005975">
    <property type="term" value="P:carbohydrate metabolic process"/>
    <property type="evidence" value="ECO:0007669"/>
    <property type="project" value="InterPro"/>
</dbReference>
<sequence>MRIVIILLVAIGLDTAYAAPGLWEQCRSENGTEIACGDELVCVPDVEYFGLCYTKVVGESEQCGGLGWNVSCVNGTSCERQNEGWASCKSSADALDFAAEWQQCDPEDSGGACADNLICIDDNDYHGLCVKEVAELWGQCGGSGWTTACEHGSTCAAKSATYSQCVLDESQSGDTSAVDDEGAIITAQVQEALGIVVSVKSIDVSSLIKPLAQLQEVAAELKSFQCTVRTIFYPDTNCDGTDQTKKVT</sequence>
<dbReference type="PROSITE" id="PS51164">
    <property type="entry name" value="CBM1_2"/>
    <property type="match status" value="1"/>
</dbReference>
<dbReference type="OrthoDB" id="2119228at2759"/>
<evidence type="ECO:0000259" key="3">
    <source>
        <dbReference type="PROSITE" id="PS51164"/>
    </source>
</evidence>
<accession>A0A9W7D4E6</accession>
<keyword evidence="1 2" id="KW-0732">Signal</keyword>
<dbReference type="AlphaFoldDB" id="A0A9W7D4E6"/>